<dbReference type="Proteomes" id="UP001484097">
    <property type="component" value="Unassembled WGS sequence"/>
</dbReference>
<dbReference type="InterPro" id="IPR036291">
    <property type="entry name" value="NAD(P)-bd_dom_sf"/>
</dbReference>
<evidence type="ECO:0000313" key="3">
    <source>
        <dbReference type="Proteomes" id="UP001484097"/>
    </source>
</evidence>
<dbReference type="SUPFAM" id="SSF51735">
    <property type="entry name" value="NAD(P)-binding Rossmann-fold domains"/>
    <property type="match status" value="2"/>
</dbReference>
<dbReference type="InterPro" id="IPR001509">
    <property type="entry name" value="Epimerase_deHydtase"/>
</dbReference>
<dbReference type="EMBL" id="JBDXMX010000005">
    <property type="protein sequence ID" value="MEO9248385.1"/>
    <property type="molecule type" value="Genomic_DNA"/>
</dbReference>
<reference evidence="2 3" key="1">
    <citation type="submission" date="2024-05" db="EMBL/GenBank/DDBJ databases">
        <authorList>
            <person name="Yi C."/>
        </authorList>
    </citation>
    <scope>NUCLEOTIDE SEQUENCE [LARGE SCALE GENOMIC DNA]</scope>
    <source>
        <strain evidence="2 3">XS13</strain>
    </source>
</reference>
<dbReference type="RefSeq" id="WP_347921004.1">
    <property type="nucleotide sequence ID" value="NZ_JBDXMX010000005.1"/>
</dbReference>
<dbReference type="Gene3D" id="3.40.50.720">
    <property type="entry name" value="NAD(P)-binding Rossmann-like Domain"/>
    <property type="match status" value="2"/>
</dbReference>
<protein>
    <submittedName>
        <fullName evidence="2">NAD-dependent epimerase/dehydratase family protein</fullName>
    </submittedName>
</protein>
<organism evidence="2 3">
    <name type="scientific">Citricoccus nitrophenolicus</name>
    <dbReference type="NCBI Taxonomy" id="863575"/>
    <lineage>
        <taxon>Bacteria</taxon>
        <taxon>Bacillati</taxon>
        <taxon>Actinomycetota</taxon>
        <taxon>Actinomycetes</taxon>
        <taxon>Micrococcales</taxon>
        <taxon>Micrococcaceae</taxon>
        <taxon>Citricoccus</taxon>
    </lineage>
</organism>
<gene>
    <name evidence="2" type="ORF">ABDK96_11895</name>
</gene>
<feature type="domain" description="NAD-dependent epimerase/dehydratase" evidence="1">
    <location>
        <begin position="18"/>
        <end position="64"/>
    </location>
</feature>
<evidence type="ECO:0000259" key="1">
    <source>
        <dbReference type="Pfam" id="PF01370"/>
    </source>
</evidence>
<proteinExistence type="predicted"/>
<dbReference type="Pfam" id="PF01370">
    <property type="entry name" value="Epimerase"/>
    <property type="match status" value="1"/>
</dbReference>
<comment type="caution">
    <text evidence="2">The sequence shown here is derived from an EMBL/GenBank/DDBJ whole genome shotgun (WGS) entry which is preliminary data.</text>
</comment>
<accession>A0ABV0IJP5</accession>
<name>A0ABV0IJP5_9MICC</name>
<evidence type="ECO:0000313" key="2">
    <source>
        <dbReference type="EMBL" id="MEO9248385.1"/>
    </source>
</evidence>
<keyword evidence="3" id="KW-1185">Reference proteome</keyword>
<sequence>MSIAQITVTSALRGGRFLVTGGTGMVTSAVVDQLSASGAQCVTVLDNLQRGRRSNIAAALDSGRVELGSDLPIEFGPERAVNSDVRRLADISAADRDLGFCVSIGFDEGLRQLVEWWGPLREEVAAGRQLITTAAVVT</sequence>